<dbReference type="Gene3D" id="2.70.98.30">
    <property type="entry name" value="Golgi alpha-mannosidase II, domain 4"/>
    <property type="match status" value="1"/>
</dbReference>
<dbReference type="EMBL" id="JASJQH010000119">
    <property type="protein sequence ID" value="KAK9766843.1"/>
    <property type="molecule type" value="Genomic_DNA"/>
</dbReference>
<keyword evidence="5" id="KW-0119">Carbohydrate metabolism</keyword>
<evidence type="ECO:0000313" key="12">
    <source>
        <dbReference type="Proteomes" id="UP001479436"/>
    </source>
</evidence>
<evidence type="ECO:0000256" key="3">
    <source>
        <dbReference type="ARBA" id="ARBA00012780"/>
    </source>
</evidence>
<dbReference type="PROSITE" id="PS52008">
    <property type="entry name" value="GH81"/>
    <property type="match status" value="1"/>
</dbReference>
<evidence type="ECO:0000313" key="11">
    <source>
        <dbReference type="EMBL" id="KAK9766843.1"/>
    </source>
</evidence>
<evidence type="ECO:0000259" key="10">
    <source>
        <dbReference type="Pfam" id="PF17652"/>
    </source>
</evidence>
<keyword evidence="12" id="KW-1185">Reference proteome</keyword>
<dbReference type="Proteomes" id="UP001479436">
    <property type="component" value="Unassembled WGS sequence"/>
</dbReference>
<organism evidence="11 12">
    <name type="scientific">Basidiobolus ranarum</name>
    <dbReference type="NCBI Taxonomy" id="34480"/>
    <lineage>
        <taxon>Eukaryota</taxon>
        <taxon>Fungi</taxon>
        <taxon>Fungi incertae sedis</taxon>
        <taxon>Zoopagomycota</taxon>
        <taxon>Entomophthoromycotina</taxon>
        <taxon>Basidiobolomycetes</taxon>
        <taxon>Basidiobolales</taxon>
        <taxon>Basidiobolaceae</taxon>
        <taxon>Basidiobolus</taxon>
    </lineage>
</organism>
<keyword evidence="8" id="KW-0624">Polysaccharide degradation</keyword>
<evidence type="ECO:0000259" key="9">
    <source>
        <dbReference type="Pfam" id="PF03639"/>
    </source>
</evidence>
<proteinExistence type="inferred from homology"/>
<name>A0ABR2WZ93_9FUNG</name>
<protein>
    <recommendedName>
        <fullName evidence="3">glucan endo-1,3-beta-D-glucosidase</fullName>
        <ecNumber evidence="3">3.2.1.39</ecNumber>
    </recommendedName>
</protein>
<dbReference type="InterPro" id="IPR040720">
    <property type="entry name" value="GH81_C"/>
</dbReference>
<gene>
    <name evidence="11" type="ORF">K7432_003775</name>
</gene>
<comment type="catalytic activity">
    <reaction evidence="1">
        <text>Hydrolysis of (1-&gt;3)-beta-D-glucosidic linkages in (1-&gt;3)-beta-D-glucans.</text>
        <dbReference type="EC" id="3.2.1.39"/>
    </reaction>
</comment>
<keyword evidence="6" id="KW-0326">Glycosidase</keyword>
<keyword evidence="7" id="KW-0961">Cell wall biogenesis/degradation</keyword>
<evidence type="ECO:0000256" key="4">
    <source>
        <dbReference type="ARBA" id="ARBA00022801"/>
    </source>
</evidence>
<evidence type="ECO:0000256" key="7">
    <source>
        <dbReference type="ARBA" id="ARBA00023316"/>
    </source>
</evidence>
<dbReference type="InterPro" id="IPR040451">
    <property type="entry name" value="GH81_N"/>
</dbReference>
<reference evidence="11 12" key="1">
    <citation type="submission" date="2023-04" db="EMBL/GenBank/DDBJ databases">
        <title>Genome of Basidiobolus ranarum AG-B5.</title>
        <authorList>
            <person name="Stajich J.E."/>
            <person name="Carter-House D."/>
            <person name="Gryganskyi A."/>
        </authorList>
    </citation>
    <scope>NUCLEOTIDE SEQUENCE [LARGE SCALE GENOMIC DNA]</scope>
    <source>
        <strain evidence="11 12">AG-B5</strain>
    </source>
</reference>
<dbReference type="Pfam" id="PF17652">
    <property type="entry name" value="Glyco_hydro81C"/>
    <property type="match status" value="1"/>
</dbReference>
<dbReference type="EC" id="3.2.1.39" evidence="3"/>
<evidence type="ECO:0000256" key="1">
    <source>
        <dbReference type="ARBA" id="ARBA00000382"/>
    </source>
</evidence>
<sequence>MSRISERFDPSSLPLEKRYHPENPSTQWGHIQSPYPTNAWWENLVLNSTKETITPYPYHVRAGLNEISICYPTREVHDTYIFSPFHEDWILTLEGIEKSGVIYHDELSVAVDYVGKEGRNLRAWFVKGTPYQSFYVTKGSPILKTIHAIIEVFPFPDNKRILIHLNNGQYWCIFTEVPVHWEHNMNQLYTTSSFNGYLRLAYVPPQIETNFQVLSDYSTCIPIGGHVTYEMLQEDIKIQFEFLTFGEGRLLMLTLPHHKDILVNPRFVNMSGFTCIKGAMMAIEGTSWSVREPQIKIGWFSDRPIDQEYLEIIGNSLMKDVESNTSSLAIDPYFFGKGVAKIARLALIAEQIGRLELLEKILDNLKRALVPWFTGKNQNPLVYDLTWKGIISRNGINDRGADFGNGWYNDHHYHYGYFIYACAVIGRYEKSWLNEYRIPILALLKDYANPVSGDPMFPKFRHKDMYDGHSWASGLFEFADARNQESTSEAVNAYYAVYLLGLAWHDPELQGAGQFLLTSEIRSSRFYWQMGDSTNIYDRKFRVNKCVGILWGCKVDYATWFGNLPEYIHCIQFLPFTPITRALLLPSWLVEEREILNLILSRKSPMVEAKWVAYILMALGIIDKKMATKKMLEVKEFDDGNTMTNSWYWLSTC</sequence>
<evidence type="ECO:0000256" key="5">
    <source>
        <dbReference type="ARBA" id="ARBA00023277"/>
    </source>
</evidence>
<evidence type="ECO:0000256" key="6">
    <source>
        <dbReference type="ARBA" id="ARBA00023295"/>
    </source>
</evidence>
<keyword evidence="4" id="KW-0378">Hydrolase</keyword>
<comment type="caution">
    <text evidence="11">The sequence shown here is derived from an EMBL/GenBank/DDBJ whole genome shotgun (WGS) entry which is preliminary data.</text>
</comment>
<dbReference type="PANTHER" id="PTHR31983">
    <property type="entry name" value="ENDO-1,3(4)-BETA-GLUCANASE 1"/>
    <property type="match status" value="1"/>
</dbReference>
<dbReference type="Pfam" id="PF03639">
    <property type="entry name" value="Glyco_hydro_81"/>
    <property type="match status" value="1"/>
</dbReference>
<comment type="similarity">
    <text evidence="2">Belongs to the glycosyl hydrolase 81 family.</text>
</comment>
<feature type="domain" description="Glycosyl hydrolase family 81 C-terminal" evidence="10">
    <location>
        <begin position="307"/>
        <end position="648"/>
    </location>
</feature>
<evidence type="ECO:0000256" key="8">
    <source>
        <dbReference type="ARBA" id="ARBA00023326"/>
    </source>
</evidence>
<feature type="domain" description="Glycosyl hydrolase family 81 N-terminal" evidence="9">
    <location>
        <begin position="23"/>
        <end position="297"/>
    </location>
</feature>
<accession>A0ABR2WZ93</accession>
<dbReference type="PANTHER" id="PTHR31983:SF0">
    <property type="entry name" value="GLUCAN ENDO-1,3-BETA-D-GLUCOSIDASE 2"/>
    <property type="match status" value="1"/>
</dbReference>
<dbReference type="InterPro" id="IPR005200">
    <property type="entry name" value="Endo-beta-glucanase"/>
</dbReference>
<dbReference type="Gene3D" id="1.20.5.420">
    <property type="entry name" value="Immunoglobulin FC, subunit C"/>
    <property type="match status" value="1"/>
</dbReference>
<evidence type="ECO:0000256" key="2">
    <source>
        <dbReference type="ARBA" id="ARBA00010730"/>
    </source>
</evidence>